<feature type="region of interest" description="Disordered" evidence="1">
    <location>
        <begin position="302"/>
        <end position="325"/>
    </location>
</feature>
<proteinExistence type="predicted"/>
<evidence type="ECO:0000256" key="1">
    <source>
        <dbReference type="SAM" id="MobiDB-lite"/>
    </source>
</evidence>
<reference evidence="2 3" key="1">
    <citation type="submission" date="2014-06" db="EMBL/GenBank/DDBJ databases">
        <authorList>
            <person name="Bishop-Lilly K.A."/>
            <person name="Broomall S.M."/>
            <person name="Chain P.S."/>
            <person name="Chertkov O."/>
            <person name="Coyne S.R."/>
            <person name="Daligault H.E."/>
            <person name="Davenport K.W."/>
            <person name="Erkkila T."/>
            <person name="Frey K.G."/>
            <person name="Gibbons H.S."/>
            <person name="Gu W."/>
            <person name="Jaissle J."/>
            <person name="Johnson S.L."/>
            <person name="Koroleva G.I."/>
            <person name="Ladner J.T."/>
            <person name="Lo C.-C."/>
            <person name="Minogue T.D."/>
            <person name="Munk C."/>
            <person name="Palacios G.F."/>
            <person name="Redden C.L."/>
            <person name="Rosenzweig C.N."/>
            <person name="Scholz M.B."/>
            <person name="Teshima H."/>
            <person name="Xu Y."/>
        </authorList>
    </citation>
    <scope>NUCLEOTIDE SEQUENCE [LARGE SCALE GENOMIC DNA]</scope>
    <source>
        <strain evidence="2 3">EO147</strain>
    </source>
</reference>
<organism evidence="2 3">
    <name type="scientific">Burkholderia oklahomensis</name>
    <dbReference type="NCBI Taxonomy" id="342113"/>
    <lineage>
        <taxon>Bacteria</taxon>
        <taxon>Pseudomonadati</taxon>
        <taxon>Pseudomonadota</taxon>
        <taxon>Betaproteobacteria</taxon>
        <taxon>Burkholderiales</taxon>
        <taxon>Burkholderiaceae</taxon>
        <taxon>Burkholderia</taxon>
        <taxon>pseudomallei group</taxon>
    </lineage>
</organism>
<sequence>MFSQFVRVRCSSGGVRGVSLDGGLLPLGLDRASPTALHMDFSCRNGITAAQNLNTFERDAGKPHVGCSFRLHVTRPEEFERLESSCFAGAVDLHDVTMEHRFQAGVRAGFGIARSNPVSSRPRRRSGPFRIGENYVDLGGAAMSTTVPVLPGSSRSRVARIRQIRAYGRCLTVPMDNVPWPLPGSICEAEKPANPRRGDCPCGVIFLVLDAPFALGLLVPLDSTARIEPDAAFPVRMSDVKHVARRALSRLPCAGRPFFARRSRYAPTCLGPTLAGACARSTPSKVRRPACSARTCEASNSRAAPASRNARRTRRGSTPSCRTSSLGRCRGCPSVSLRQGRHRGVSNDARSIRGAHIFHFRKSMTIRSTVGQFVVSDCFSDAEQLRGCAAESV</sequence>
<dbReference type="Proteomes" id="UP000029424">
    <property type="component" value="Chromosome 1"/>
</dbReference>
<dbReference type="EMBL" id="CP008726">
    <property type="protein sequence ID" value="AIO66202.1"/>
    <property type="molecule type" value="Genomic_DNA"/>
</dbReference>
<accession>A0AAI8B5P0</accession>
<name>A0AAI8B5P0_9BURK</name>
<dbReference type="KEGG" id="bok:DM82_162"/>
<keyword evidence="3" id="KW-1185">Reference proteome</keyword>
<evidence type="ECO:0000313" key="3">
    <source>
        <dbReference type="Proteomes" id="UP000029424"/>
    </source>
</evidence>
<protein>
    <submittedName>
        <fullName evidence="2">Uncharacterized protein</fullName>
    </submittedName>
</protein>
<dbReference type="AlphaFoldDB" id="A0AAI8B5P0"/>
<evidence type="ECO:0000313" key="2">
    <source>
        <dbReference type="EMBL" id="AIO66202.1"/>
    </source>
</evidence>
<gene>
    <name evidence="2" type="ORF">DM82_162</name>
</gene>